<gene>
    <name evidence="1" type="ordered locus">Haur_3395</name>
</gene>
<organism evidence="1 2">
    <name type="scientific">Herpetosiphon aurantiacus (strain ATCC 23779 / DSM 785 / 114-95)</name>
    <dbReference type="NCBI Taxonomy" id="316274"/>
    <lineage>
        <taxon>Bacteria</taxon>
        <taxon>Bacillati</taxon>
        <taxon>Chloroflexota</taxon>
        <taxon>Chloroflexia</taxon>
        <taxon>Herpetosiphonales</taxon>
        <taxon>Herpetosiphonaceae</taxon>
        <taxon>Herpetosiphon</taxon>
    </lineage>
</organism>
<proteinExistence type="predicted"/>
<reference evidence="1 2" key="1">
    <citation type="journal article" date="2011" name="Stand. Genomic Sci.">
        <title>Complete genome sequence of the filamentous gliding predatory bacterium Herpetosiphon aurantiacus type strain (114-95(T)).</title>
        <authorList>
            <person name="Kiss H."/>
            <person name="Nett M."/>
            <person name="Domin N."/>
            <person name="Martin K."/>
            <person name="Maresca J.A."/>
            <person name="Copeland A."/>
            <person name="Lapidus A."/>
            <person name="Lucas S."/>
            <person name="Berry K.W."/>
            <person name="Glavina Del Rio T."/>
            <person name="Dalin E."/>
            <person name="Tice H."/>
            <person name="Pitluck S."/>
            <person name="Richardson P."/>
            <person name="Bruce D."/>
            <person name="Goodwin L."/>
            <person name="Han C."/>
            <person name="Detter J.C."/>
            <person name="Schmutz J."/>
            <person name="Brettin T."/>
            <person name="Land M."/>
            <person name="Hauser L."/>
            <person name="Kyrpides N.C."/>
            <person name="Ivanova N."/>
            <person name="Goker M."/>
            <person name="Woyke T."/>
            <person name="Klenk H.P."/>
            <person name="Bryant D.A."/>
        </authorList>
    </citation>
    <scope>NUCLEOTIDE SEQUENCE [LARGE SCALE GENOMIC DNA]</scope>
    <source>
        <strain evidence="2">ATCC 23779 / DSM 785 / 114-95</strain>
    </source>
</reference>
<evidence type="ECO:0000313" key="1">
    <source>
        <dbReference type="EMBL" id="ABX06031.1"/>
    </source>
</evidence>
<accession>A9B2W8</accession>
<dbReference type="BioCyc" id="HAUR316274:GHYA-3432-MONOMER"/>
<dbReference type="HOGENOM" id="CLU_1956590_0_0_0"/>
<dbReference type="EMBL" id="CP000875">
    <property type="protein sequence ID" value="ABX06031.1"/>
    <property type="molecule type" value="Genomic_DNA"/>
</dbReference>
<dbReference type="InParanoid" id="A9B2W8"/>
<dbReference type="Proteomes" id="UP000000787">
    <property type="component" value="Chromosome"/>
</dbReference>
<dbReference type="AlphaFoldDB" id="A9B2W8"/>
<name>A9B2W8_HERA2</name>
<protein>
    <submittedName>
        <fullName evidence="1">Uncharacterized protein</fullName>
    </submittedName>
</protein>
<evidence type="ECO:0000313" key="2">
    <source>
        <dbReference type="Proteomes" id="UP000000787"/>
    </source>
</evidence>
<sequence length="128" mass="14268">MTSRISTIIEQIAHGNLKTLRAEQIELHAAYLLVDQAIFMWVSLVKIAQVTVHKAFPTKQLLISSAALTMLMGLKSPILVEPAQNLLSAGLILWILYLFYSNAAEHPAPRPTWWVPRAGCMRASSDEE</sequence>
<keyword evidence="2" id="KW-1185">Reference proteome</keyword>
<dbReference type="KEGG" id="hau:Haur_3395"/>